<dbReference type="InterPro" id="IPR006696">
    <property type="entry name" value="DUF423"/>
</dbReference>
<evidence type="ECO:0000256" key="8">
    <source>
        <dbReference type="SAM" id="SignalP"/>
    </source>
</evidence>
<evidence type="ECO:0000256" key="2">
    <source>
        <dbReference type="ARBA" id="ARBA00009694"/>
    </source>
</evidence>
<dbReference type="PANTHER" id="PTHR43461:SF1">
    <property type="entry name" value="TRANSMEMBRANE PROTEIN 256"/>
    <property type="match status" value="1"/>
</dbReference>
<feature type="compositionally biased region" description="Basic and acidic residues" evidence="6">
    <location>
        <begin position="128"/>
        <end position="138"/>
    </location>
</feature>
<reference evidence="9 10" key="1">
    <citation type="journal article" date="2010" name="J. Bacteriol.">
        <title>Genome sequence of Fulvimarina pelagi HTCC2506T, a Mn(II)-oxidizing alphaproteobacterium possessing an aerobic anoxygenic photosynthetic gene cluster and Xanthorhodopsin.</title>
        <authorList>
            <person name="Kang I."/>
            <person name="Oh H.M."/>
            <person name="Lim S.I."/>
            <person name="Ferriera S."/>
            <person name="Giovannoni S.J."/>
            <person name="Cho J.C."/>
        </authorList>
    </citation>
    <scope>NUCLEOTIDE SEQUENCE [LARGE SCALE GENOMIC DNA]</scope>
    <source>
        <strain evidence="9 10">HTCC2506</strain>
    </source>
</reference>
<keyword evidence="8" id="KW-0732">Signal</keyword>
<evidence type="ECO:0000256" key="5">
    <source>
        <dbReference type="ARBA" id="ARBA00023136"/>
    </source>
</evidence>
<dbReference type="GO" id="GO:0005886">
    <property type="term" value="C:plasma membrane"/>
    <property type="evidence" value="ECO:0007669"/>
    <property type="project" value="TreeGrafter"/>
</dbReference>
<proteinExistence type="inferred from homology"/>
<evidence type="ECO:0000256" key="4">
    <source>
        <dbReference type="ARBA" id="ARBA00022989"/>
    </source>
</evidence>
<evidence type="ECO:0000256" key="3">
    <source>
        <dbReference type="ARBA" id="ARBA00022692"/>
    </source>
</evidence>
<keyword evidence="4 7" id="KW-1133">Transmembrane helix</keyword>
<feature type="transmembrane region" description="Helical" evidence="7">
    <location>
        <begin position="68"/>
        <end position="89"/>
    </location>
</feature>
<evidence type="ECO:0000256" key="1">
    <source>
        <dbReference type="ARBA" id="ARBA00004141"/>
    </source>
</evidence>
<dbReference type="STRING" id="217511.GCA_001463845_00902"/>
<feature type="transmembrane region" description="Helical" evidence="7">
    <location>
        <begin position="34"/>
        <end position="56"/>
    </location>
</feature>
<comment type="similarity">
    <text evidence="2">Belongs to the UPF0382 family.</text>
</comment>
<organism evidence="9 10">
    <name type="scientific">Fulvimarina pelagi HTCC2506</name>
    <dbReference type="NCBI Taxonomy" id="314231"/>
    <lineage>
        <taxon>Bacteria</taxon>
        <taxon>Pseudomonadati</taxon>
        <taxon>Pseudomonadota</taxon>
        <taxon>Alphaproteobacteria</taxon>
        <taxon>Hyphomicrobiales</taxon>
        <taxon>Aurantimonadaceae</taxon>
        <taxon>Fulvimarina</taxon>
    </lineage>
</organism>
<comment type="caution">
    <text evidence="9">The sequence shown here is derived from an EMBL/GenBank/DDBJ whole genome shotgun (WGS) entry which is preliminary data.</text>
</comment>
<feature type="chain" id="PRO_5004172223" description="DUF423 domain-containing protein" evidence="8">
    <location>
        <begin position="25"/>
        <end position="148"/>
    </location>
</feature>
<feature type="region of interest" description="Disordered" evidence="6">
    <location>
        <begin position="128"/>
        <end position="148"/>
    </location>
</feature>
<feature type="compositionally biased region" description="Basic residues" evidence="6">
    <location>
        <begin position="139"/>
        <end position="148"/>
    </location>
</feature>
<evidence type="ECO:0000313" key="10">
    <source>
        <dbReference type="Proteomes" id="UP000004310"/>
    </source>
</evidence>
<dbReference type="PANTHER" id="PTHR43461">
    <property type="entry name" value="TRANSMEMBRANE PROTEIN 256"/>
    <property type="match status" value="1"/>
</dbReference>
<keyword evidence="5 7" id="KW-0472">Membrane</keyword>
<name>Q0G4U5_9HYPH</name>
<feature type="signal peptide" evidence="8">
    <location>
        <begin position="1"/>
        <end position="24"/>
    </location>
</feature>
<dbReference type="EMBL" id="AATP01000001">
    <property type="protein sequence ID" value="EAU43319.1"/>
    <property type="molecule type" value="Genomic_DNA"/>
</dbReference>
<keyword evidence="10" id="KW-1185">Reference proteome</keyword>
<dbReference type="eggNOG" id="COG2363">
    <property type="taxonomic scope" value="Bacteria"/>
</dbReference>
<feature type="transmembrane region" description="Helical" evidence="7">
    <location>
        <begin position="101"/>
        <end position="123"/>
    </location>
</feature>
<keyword evidence="3 7" id="KW-0812">Transmembrane</keyword>
<gene>
    <name evidence="9" type="ORF">FP2506_10756</name>
</gene>
<dbReference type="AlphaFoldDB" id="Q0G4U5"/>
<evidence type="ECO:0000313" key="9">
    <source>
        <dbReference type="EMBL" id="EAU43319.1"/>
    </source>
</evidence>
<dbReference type="Pfam" id="PF04241">
    <property type="entry name" value="DUF423"/>
    <property type="match status" value="1"/>
</dbReference>
<comment type="subcellular location">
    <subcellularLocation>
        <location evidence="1">Membrane</location>
        <topology evidence="1">Multi-pass membrane protein</topology>
    </subcellularLocation>
</comment>
<dbReference type="HOGENOM" id="CLU_096548_2_0_5"/>
<sequence>MRGLVRASIQFLASLVGASGVAFAAYASHGTADQALAVPAAGILLAHAPVLLALSIMADRSPGPIGSIAFMMTIGLVLFSSDLAARIWLGDRLFEGAAPVGGGAIILAWLILAVEAIFSAATARQDRTMGERRSETKHQGKKRVARFQ</sequence>
<evidence type="ECO:0000256" key="7">
    <source>
        <dbReference type="SAM" id="Phobius"/>
    </source>
</evidence>
<protein>
    <recommendedName>
        <fullName evidence="11">DUF423 domain-containing protein</fullName>
    </recommendedName>
</protein>
<evidence type="ECO:0008006" key="11">
    <source>
        <dbReference type="Google" id="ProtNLM"/>
    </source>
</evidence>
<accession>Q0G4U5</accession>
<dbReference type="RefSeq" id="WP_007067293.1">
    <property type="nucleotide sequence ID" value="NZ_DS022272.1"/>
</dbReference>
<dbReference type="Proteomes" id="UP000004310">
    <property type="component" value="Unassembled WGS sequence"/>
</dbReference>
<evidence type="ECO:0000256" key="6">
    <source>
        <dbReference type="SAM" id="MobiDB-lite"/>
    </source>
</evidence>